<dbReference type="InterPro" id="IPR012337">
    <property type="entry name" value="RNaseH-like_sf"/>
</dbReference>
<evidence type="ECO:0000313" key="4">
    <source>
        <dbReference type="RefSeq" id="XP_003740487.1"/>
    </source>
</evidence>
<dbReference type="InterPro" id="IPR036397">
    <property type="entry name" value="RNaseH_sf"/>
</dbReference>
<feature type="region of interest" description="Disordered" evidence="1">
    <location>
        <begin position="1"/>
        <end position="32"/>
    </location>
</feature>
<feature type="domain" description="Integrase catalytic" evidence="2">
    <location>
        <begin position="1533"/>
        <end position="1719"/>
    </location>
</feature>
<dbReference type="SUPFAM" id="SSF56672">
    <property type="entry name" value="DNA/RNA polymerases"/>
    <property type="match status" value="1"/>
</dbReference>
<sequence>MGLEHSPEKTDRQRNARQSADSPPSLAVLRSRRTRAKTSLQIEIDALKKFERIDDSNRLAILSAKSRIDGRVEAIREVCRQASSHPHLPENEVERESEEAETAIEVGILARGIIDGLLAVELFEKAATSSSCQSSSPSIVPSGQQSAAVSGDDVTGQSRIFSRHPSEDSSGGATNTEQSTSVSAGTNCNNPRLYLDTTPEVFDGTVSRYRLWRSQFTNYVHRRTQATDSDKLVAMCKLLSGAPKNLICELPLVDSNFEVALRLLDDNYSVPELRQQEVINNTTRVPIVRNVNDTVRLRELLNDTQRTILALEGVNVPLQSIALTYEQTIRNALPVDLVLNFEDRRTTALLTDDVADVNQAAAAARRLEDLLSFLRRYTVLRERKSSAQQRSTVGDQATPSSADPKVPRYRGLPRRPPGQPPLSTAAATTKNNLNKASKTRRTPCLFCNSFEHLPSCCTADIPMKRRLELLAQRRRCVKCFQYEHLPPRQCSGPRDPCRTCGSSTHHTVMHGHFSGPADSRTTASVLQTVAVATSDRAVVMTATAFVVFGDTKIKVRCFFDSGSMVSFVTRRLIRRLPNIPPKARVDLDLQAFDSQHAVTTNRYDIRLVSAHGDCDPILIQAHEYDFGVDPPTNCSEQMRRLIQHFGATHPLADPSIVNQLDNIAPDLLIGVDQMYKILHLNKETVIAGDLVAKSSRFGWLVSGSYGANTTRGDVIRVQPVCCAATVSKPAKDLERLWSLEAIGAPESAGDHLSLVEQEALQQFRDGISYENRRYTVAMPKRESIERLSNNVEIALQRLSAKRRSLARDPESFQRYDKEIMTFVQAGHAEEIFDVDLAAPSSRDRKFYLPHRQVITRGIDGDKWRIVFDGSSSAAGETSLNSHLLAGPNLNPDILKLLFNFRLRAVALSADIVQAYMTINLAAEDRSWFRFLWQGPGDGRVRCFQFLRVPWGATSSGFLLAAVLREHFERVDPTATYKLGDSFYFDDMLRSFNSEDEAIQFIDKIIPWMLQAGMSLGKWKSSSPTVMDHLSSRSTSPKASATLVETGILKVLGIAWAPAEDHFRFQLSDIDKVSEAEKPITKRQVLRVVASIFDPVGWLIPFTLRGKLLIQQLWSQTLRWDDPLSGPELDSFRRWTQEIPTLSALRIPRLYGDSTRRISGYQLHVFGDASEKAYAGAAYLQTLYVDGGSNCSLLMSKSRVAPREKISLPRLELLAAVLSARLRAFVVERLDVKLDKTTHYTDSAVTYYWCIAEDPTRWKTWVCNRVMEIQKLTSSNEWFHVEGKHNIADIASRGVSAEDLISNSEWFGAPSWLSEPGDRRPVKRLRAGCDETESISKELRLVVTPAVVTPALIDLQRFSGWEKAIRVMANVLRFVQVCRRRDPVPDAELRAQSESLIIRWTQAAHFRNEINATLAQERPARTSKLSLYRLHLDQSGILRAQSRLSASDQFTHDEQNPIIIPGESRLATLLILHHHRLNAHLGVSTILNALRRRFWILRGRQVIKKLIRGCVVCNRAHGPTADQVQPPLPVERASIVAPFATTGVDFCGPFHTRSREGTIKNYIALFTCTSIRAIHLELVPDLTTVQTHLALRRFLAEHPACRKFISDNGRSFVRAAADIRRLFGETRNPQVRELLAQHRIEWTFGCARASWRGGFFERLVGLTKRCLTKTLGRCLISSEEFRTIIRELAATINNRPLSYASNDLDEARALTPAQFLQGGPPASPLCASVPLDALGPNGSIPDAPPGEEKLRQALLERTNYFKSLSSRWQKEYLLLLRSANLDRKGKPRPLKDDSICLLKEDSVSRSKWHLVRILRGKPGRDGAVRTYAIRFSNGFESTRAAQMLIPLEVPNQMDDTLDNEAENL</sequence>
<evidence type="ECO:0000259" key="2">
    <source>
        <dbReference type="PROSITE" id="PS50994"/>
    </source>
</evidence>
<evidence type="ECO:0000256" key="1">
    <source>
        <dbReference type="SAM" id="MobiDB-lite"/>
    </source>
</evidence>
<dbReference type="InterPro" id="IPR000477">
    <property type="entry name" value="RT_dom"/>
</dbReference>
<protein>
    <submittedName>
        <fullName evidence="4">Uncharacterized protein LOC100905127</fullName>
    </submittedName>
</protein>
<dbReference type="InterPro" id="IPR001584">
    <property type="entry name" value="Integrase_cat-core"/>
</dbReference>
<dbReference type="PANTHER" id="PTHR47331:SF5">
    <property type="entry name" value="RIBONUCLEASE H"/>
    <property type="match status" value="1"/>
</dbReference>
<evidence type="ECO:0000313" key="3">
    <source>
        <dbReference type="Proteomes" id="UP000694867"/>
    </source>
</evidence>
<gene>
    <name evidence="4" type="primary">LOC100905127</name>
</gene>
<dbReference type="Proteomes" id="UP000694867">
    <property type="component" value="Unplaced"/>
</dbReference>
<dbReference type="PANTHER" id="PTHR47331">
    <property type="entry name" value="PHD-TYPE DOMAIN-CONTAINING PROTEIN"/>
    <property type="match status" value="1"/>
</dbReference>
<dbReference type="InterPro" id="IPR041588">
    <property type="entry name" value="Integrase_H2C2"/>
</dbReference>
<feature type="region of interest" description="Disordered" evidence="1">
    <location>
        <begin position="131"/>
        <end position="190"/>
    </location>
</feature>
<organism evidence="3 4">
    <name type="scientific">Galendromus occidentalis</name>
    <name type="common">western predatory mite</name>
    <dbReference type="NCBI Taxonomy" id="34638"/>
    <lineage>
        <taxon>Eukaryota</taxon>
        <taxon>Metazoa</taxon>
        <taxon>Ecdysozoa</taxon>
        <taxon>Arthropoda</taxon>
        <taxon>Chelicerata</taxon>
        <taxon>Arachnida</taxon>
        <taxon>Acari</taxon>
        <taxon>Parasitiformes</taxon>
        <taxon>Mesostigmata</taxon>
        <taxon>Gamasina</taxon>
        <taxon>Phytoseioidea</taxon>
        <taxon>Phytoseiidae</taxon>
        <taxon>Typhlodrominae</taxon>
        <taxon>Galendromus</taxon>
    </lineage>
</organism>
<dbReference type="GO" id="GO:0071897">
    <property type="term" value="P:DNA biosynthetic process"/>
    <property type="evidence" value="ECO:0007669"/>
    <property type="project" value="UniProtKB-ARBA"/>
</dbReference>
<accession>A0AAJ6QQA2</accession>
<dbReference type="PROSITE" id="PS50994">
    <property type="entry name" value="INTEGRASE"/>
    <property type="match status" value="1"/>
</dbReference>
<dbReference type="GO" id="GO:0015074">
    <property type="term" value="P:DNA integration"/>
    <property type="evidence" value="ECO:0007669"/>
    <property type="project" value="InterPro"/>
</dbReference>
<dbReference type="SUPFAM" id="SSF53098">
    <property type="entry name" value="Ribonuclease H-like"/>
    <property type="match status" value="1"/>
</dbReference>
<proteinExistence type="predicted"/>
<dbReference type="GeneID" id="100905127"/>
<dbReference type="Pfam" id="PF17921">
    <property type="entry name" value="Integrase_H2C2"/>
    <property type="match status" value="1"/>
</dbReference>
<dbReference type="Gene3D" id="1.10.340.70">
    <property type="match status" value="1"/>
</dbReference>
<dbReference type="InterPro" id="IPR008042">
    <property type="entry name" value="Retrotrans_Pao"/>
</dbReference>
<dbReference type="InterPro" id="IPR005312">
    <property type="entry name" value="DUF1759"/>
</dbReference>
<reference evidence="4" key="1">
    <citation type="submission" date="2025-08" db="UniProtKB">
        <authorList>
            <consortium name="RefSeq"/>
        </authorList>
    </citation>
    <scope>IDENTIFICATION</scope>
</reference>
<feature type="region of interest" description="Disordered" evidence="1">
    <location>
        <begin position="384"/>
        <end position="435"/>
    </location>
</feature>
<dbReference type="Pfam" id="PF05380">
    <property type="entry name" value="Peptidase_A17"/>
    <property type="match status" value="1"/>
</dbReference>
<dbReference type="InterPro" id="IPR040676">
    <property type="entry name" value="DUF5641"/>
</dbReference>
<dbReference type="GO" id="GO:0042575">
    <property type="term" value="C:DNA polymerase complex"/>
    <property type="evidence" value="ECO:0007669"/>
    <property type="project" value="UniProtKB-ARBA"/>
</dbReference>
<keyword evidence="3" id="KW-1185">Reference proteome</keyword>
<feature type="compositionally biased region" description="Polar residues" evidence="1">
    <location>
        <begin position="168"/>
        <end position="190"/>
    </location>
</feature>
<name>A0AAJ6QQA2_9ACAR</name>
<dbReference type="KEGG" id="goe:100905127"/>
<dbReference type="Pfam" id="PF00078">
    <property type="entry name" value="RVT_1"/>
    <property type="match status" value="1"/>
</dbReference>
<dbReference type="Pfam" id="PF18701">
    <property type="entry name" value="DUF5641"/>
    <property type="match status" value="1"/>
</dbReference>
<feature type="compositionally biased region" description="Low complexity" evidence="1">
    <location>
        <begin position="421"/>
        <end position="435"/>
    </location>
</feature>
<dbReference type="RefSeq" id="XP_003740487.1">
    <property type="nucleotide sequence ID" value="XM_003740439.2"/>
</dbReference>
<feature type="compositionally biased region" description="Basic and acidic residues" evidence="1">
    <location>
        <begin position="1"/>
        <end position="14"/>
    </location>
</feature>
<feature type="compositionally biased region" description="Polar residues" evidence="1">
    <location>
        <begin position="386"/>
        <end position="401"/>
    </location>
</feature>
<dbReference type="GO" id="GO:0003676">
    <property type="term" value="F:nucleic acid binding"/>
    <property type="evidence" value="ECO:0007669"/>
    <property type="project" value="InterPro"/>
</dbReference>
<feature type="compositionally biased region" description="Low complexity" evidence="1">
    <location>
        <begin position="131"/>
        <end position="146"/>
    </location>
</feature>
<dbReference type="Gene3D" id="3.30.420.10">
    <property type="entry name" value="Ribonuclease H-like superfamily/Ribonuclease H"/>
    <property type="match status" value="1"/>
</dbReference>
<dbReference type="InterPro" id="IPR043502">
    <property type="entry name" value="DNA/RNA_pol_sf"/>
</dbReference>
<dbReference type="Pfam" id="PF03564">
    <property type="entry name" value="DUF1759"/>
    <property type="match status" value="1"/>
</dbReference>